<dbReference type="PANTHER" id="PTHR28593">
    <property type="entry name" value="METEORIN-LIKE PROTEIN"/>
    <property type="match status" value="1"/>
</dbReference>
<comment type="subcellular location">
    <subcellularLocation>
        <location evidence="1">Secreted</location>
    </subcellularLocation>
</comment>
<dbReference type="OrthoDB" id="6092325at2759"/>
<dbReference type="Proteomes" id="UP000054359">
    <property type="component" value="Unassembled WGS sequence"/>
</dbReference>
<gene>
    <name evidence="7" type="ORF">X975_25214</name>
</gene>
<dbReference type="SUPFAM" id="SSF50242">
    <property type="entry name" value="TIMP-like"/>
    <property type="match status" value="1"/>
</dbReference>
<dbReference type="Gene3D" id="2.40.50.120">
    <property type="match status" value="1"/>
</dbReference>
<keyword evidence="8" id="KW-1185">Reference proteome</keyword>
<dbReference type="GO" id="GO:0005615">
    <property type="term" value="C:extracellular space"/>
    <property type="evidence" value="ECO:0007669"/>
    <property type="project" value="TreeGrafter"/>
</dbReference>
<evidence type="ECO:0000256" key="5">
    <source>
        <dbReference type="ARBA" id="ARBA00023157"/>
    </source>
</evidence>
<accession>A0A087ULL3</accession>
<keyword evidence="4 6" id="KW-0732">Signal</keyword>
<comment type="similarity">
    <text evidence="2">Belongs to the meteorin family.</text>
</comment>
<feature type="chain" id="PRO_5001830621" evidence="6">
    <location>
        <begin position="27"/>
        <end position="291"/>
    </location>
</feature>
<feature type="non-terminal residue" evidence="7">
    <location>
        <position position="291"/>
    </location>
</feature>
<dbReference type="PANTHER" id="PTHR28593:SF3">
    <property type="entry name" value="METEORIN-LIKE PROTEIN"/>
    <property type="match status" value="1"/>
</dbReference>
<keyword evidence="5" id="KW-1015">Disulfide bond</keyword>
<proteinExistence type="inferred from homology"/>
<dbReference type="AlphaFoldDB" id="A0A087ULL3"/>
<protein>
    <submittedName>
        <fullName evidence="7">Meteorin-like protein</fullName>
    </submittedName>
</protein>
<evidence type="ECO:0000256" key="6">
    <source>
        <dbReference type="SAM" id="SignalP"/>
    </source>
</evidence>
<dbReference type="EMBL" id="KK120425">
    <property type="protein sequence ID" value="KFM78252.1"/>
    <property type="molecule type" value="Genomic_DNA"/>
</dbReference>
<evidence type="ECO:0000256" key="3">
    <source>
        <dbReference type="ARBA" id="ARBA00022525"/>
    </source>
</evidence>
<sequence>MHMLIIMKLVCYMVIILTLTSVAVVARPPLDDCDWSGSGTLEMALSRGVRPVYLRCNQGTIRWHYPQGALRIVLQHRTAGSNFSACIRRSNRTSGARVYLAGIKKLHLVFSNDDPTDLVRCVSSQEGQVALYVEANPLTDALRQATAEFSYHLKKVVARSSKDFSDECQPCTDEQLLRHYCTSDFVIQGTVIGLFNNRGLQLTELTIRVSRYHRINELNKLATHSNSTAVPFKYIVLHRPLSCGTKAGTGEYLFLGKWVLGNPSLYCIPRIVEWKKVRRKAMLTGMNECLL</sequence>
<dbReference type="InterPro" id="IPR051998">
    <property type="entry name" value="Meteorin-like"/>
</dbReference>
<name>A0A087ULL3_STEMI</name>
<organism evidence="7 8">
    <name type="scientific">Stegodyphus mimosarum</name>
    <name type="common">African social velvet spider</name>
    <dbReference type="NCBI Taxonomy" id="407821"/>
    <lineage>
        <taxon>Eukaryota</taxon>
        <taxon>Metazoa</taxon>
        <taxon>Ecdysozoa</taxon>
        <taxon>Arthropoda</taxon>
        <taxon>Chelicerata</taxon>
        <taxon>Arachnida</taxon>
        <taxon>Araneae</taxon>
        <taxon>Araneomorphae</taxon>
        <taxon>Entelegynae</taxon>
        <taxon>Eresoidea</taxon>
        <taxon>Eresidae</taxon>
        <taxon>Stegodyphus</taxon>
    </lineage>
</organism>
<dbReference type="OMA" id="HQKSRVF"/>
<reference evidence="7 8" key="1">
    <citation type="submission" date="2013-11" db="EMBL/GenBank/DDBJ databases">
        <title>Genome sequencing of Stegodyphus mimosarum.</title>
        <authorList>
            <person name="Bechsgaard J."/>
        </authorList>
    </citation>
    <scope>NUCLEOTIDE SEQUENCE [LARGE SCALE GENOMIC DNA]</scope>
</reference>
<feature type="signal peptide" evidence="6">
    <location>
        <begin position="1"/>
        <end position="26"/>
    </location>
</feature>
<evidence type="ECO:0000256" key="2">
    <source>
        <dbReference type="ARBA" id="ARBA00005669"/>
    </source>
</evidence>
<evidence type="ECO:0000313" key="8">
    <source>
        <dbReference type="Proteomes" id="UP000054359"/>
    </source>
</evidence>
<dbReference type="GO" id="GO:0005179">
    <property type="term" value="F:hormone activity"/>
    <property type="evidence" value="ECO:0007669"/>
    <property type="project" value="TreeGrafter"/>
</dbReference>
<evidence type="ECO:0000256" key="1">
    <source>
        <dbReference type="ARBA" id="ARBA00004613"/>
    </source>
</evidence>
<dbReference type="InterPro" id="IPR008993">
    <property type="entry name" value="TIMP-like_OB-fold"/>
</dbReference>
<evidence type="ECO:0000313" key="7">
    <source>
        <dbReference type="EMBL" id="KFM78252.1"/>
    </source>
</evidence>
<evidence type="ECO:0000256" key="4">
    <source>
        <dbReference type="ARBA" id="ARBA00022729"/>
    </source>
</evidence>
<keyword evidence="3" id="KW-0964">Secreted</keyword>